<sequence length="359" mass="37538">MSAASCSMFHRKDADAPTQVALSLYAAPNVNPNPDALPPDTSAPVMQTPEMAAVTVNTQTNEGPYLVNLSGTSKAELADKMKALLDYLQAPEDGKPAPQTSLKVTQAPDTPGVASRATPAATTATATAAVASAVRSSAATTATVAPYVPGVPAGIGKIASGVASISPATAPAVSAPSPKADATAPKAAALGMPSDVMQATQVPVPLRSSNETHTRAPALGQYADGPSGLSSTQASAYTAMAGTPIAFKILQLKDDSVFLNADHDLLLKDLKKTLGSTYVDDDDYVLQPGQFKYVEFKKIDKNTRYIAVFASFHDQTSAVWKQVVRVESGGYKYSLLVMFQNMDVGMVDESYRQPPRKKS</sequence>
<comment type="caution">
    <text evidence="2">The sequence shown here is derived from an EMBL/GenBank/DDBJ whole genome shotgun (WGS) entry which is preliminary data.</text>
</comment>
<reference evidence="2 3" key="1">
    <citation type="submission" date="2024-06" db="EMBL/GenBank/DDBJ databases">
        <title>Sorghum-associated microbial communities from plants grown in Nebraska, USA.</title>
        <authorList>
            <person name="Schachtman D."/>
        </authorList>
    </citation>
    <scope>NUCLEOTIDE SEQUENCE [LARGE SCALE GENOMIC DNA]</scope>
    <source>
        <strain evidence="2 3">1073</strain>
    </source>
</reference>
<dbReference type="PANTHER" id="PTHR37625">
    <property type="entry name" value="OUTER MEMBRANE LIPOPROTEIN-RELATED"/>
    <property type="match status" value="1"/>
</dbReference>
<evidence type="ECO:0000313" key="2">
    <source>
        <dbReference type="EMBL" id="MET3654744.1"/>
    </source>
</evidence>
<feature type="region of interest" description="Disordered" evidence="1">
    <location>
        <begin position="91"/>
        <end position="119"/>
    </location>
</feature>
<evidence type="ECO:0000256" key="1">
    <source>
        <dbReference type="SAM" id="MobiDB-lite"/>
    </source>
</evidence>
<dbReference type="InterPro" id="IPR038706">
    <property type="entry name" value="Type_VI_SciN-like_sf"/>
</dbReference>
<keyword evidence="3" id="KW-1185">Reference proteome</keyword>
<dbReference type="InterPro" id="IPR017734">
    <property type="entry name" value="T6SS_SciN"/>
</dbReference>
<protein>
    <submittedName>
        <fullName evidence="2">Type VI secretion system protein VasD</fullName>
    </submittedName>
</protein>
<organism evidence="2 3">
    <name type="scientific">Dyella japonica</name>
    <dbReference type="NCBI Taxonomy" id="231455"/>
    <lineage>
        <taxon>Bacteria</taxon>
        <taxon>Pseudomonadati</taxon>
        <taxon>Pseudomonadota</taxon>
        <taxon>Gammaproteobacteria</taxon>
        <taxon>Lysobacterales</taxon>
        <taxon>Rhodanobacteraceae</taxon>
        <taxon>Dyella</taxon>
    </lineage>
</organism>
<gene>
    <name evidence="2" type="ORF">ABIC75_004492</name>
</gene>
<dbReference type="Pfam" id="PF12790">
    <property type="entry name" value="T6SS-SciN"/>
    <property type="match status" value="1"/>
</dbReference>
<dbReference type="Gene3D" id="2.60.40.4150">
    <property type="entry name" value="Type VI secretion system, lipoprotein SciN"/>
    <property type="match status" value="1"/>
</dbReference>
<dbReference type="NCBIfam" id="TIGR03352">
    <property type="entry name" value="VI_chp_3"/>
    <property type="match status" value="1"/>
</dbReference>
<dbReference type="PANTHER" id="PTHR37625:SF5">
    <property type="entry name" value="LIPOPROTEIN"/>
    <property type="match status" value="1"/>
</dbReference>
<feature type="compositionally biased region" description="Polar residues" evidence="1">
    <location>
        <begin position="98"/>
        <end position="108"/>
    </location>
</feature>
<dbReference type="RefSeq" id="WP_354016086.1">
    <property type="nucleotide sequence ID" value="NZ_JBEPMU010000009.1"/>
</dbReference>
<dbReference type="EMBL" id="JBEPMU010000009">
    <property type="protein sequence ID" value="MET3654744.1"/>
    <property type="molecule type" value="Genomic_DNA"/>
</dbReference>
<accession>A0ABV2K0Z6</accession>
<dbReference type="Proteomes" id="UP001549184">
    <property type="component" value="Unassembled WGS sequence"/>
</dbReference>
<proteinExistence type="predicted"/>
<name>A0ABV2K0Z6_9GAMM</name>
<evidence type="ECO:0000313" key="3">
    <source>
        <dbReference type="Proteomes" id="UP001549184"/>
    </source>
</evidence>